<dbReference type="AlphaFoldDB" id="A0A7W9TNQ8"/>
<keyword evidence="1 2" id="KW-0238">DNA-binding</keyword>
<proteinExistence type="predicted"/>
<name>A0A7W9TNQ8_CASDE</name>
<dbReference type="InterPro" id="IPR050109">
    <property type="entry name" value="HTH-type_TetR-like_transc_reg"/>
</dbReference>
<dbReference type="InterPro" id="IPR009057">
    <property type="entry name" value="Homeodomain-like_sf"/>
</dbReference>
<dbReference type="SUPFAM" id="SSF46689">
    <property type="entry name" value="Homeodomain-like"/>
    <property type="match status" value="1"/>
</dbReference>
<dbReference type="PRINTS" id="PR00455">
    <property type="entry name" value="HTHTETR"/>
</dbReference>
<dbReference type="InterPro" id="IPR041586">
    <property type="entry name" value="PsrA_TetR_C"/>
</dbReference>
<dbReference type="SUPFAM" id="SSF48498">
    <property type="entry name" value="Tetracyclin repressor-like, C-terminal domain"/>
    <property type="match status" value="1"/>
</dbReference>
<protein>
    <submittedName>
        <fullName evidence="4">AcrR family transcriptional regulator</fullName>
    </submittedName>
</protein>
<dbReference type="PANTHER" id="PTHR30055">
    <property type="entry name" value="HTH-TYPE TRANSCRIPTIONAL REGULATOR RUTR"/>
    <property type="match status" value="1"/>
</dbReference>
<dbReference type="RefSeq" id="WP_043678960.1">
    <property type="nucleotide sequence ID" value="NZ_JACHIB010000011.1"/>
</dbReference>
<feature type="domain" description="HTH tetR-type" evidence="3">
    <location>
        <begin position="7"/>
        <end position="67"/>
    </location>
</feature>
<dbReference type="GO" id="GO:0000976">
    <property type="term" value="F:transcription cis-regulatory region binding"/>
    <property type="evidence" value="ECO:0007669"/>
    <property type="project" value="TreeGrafter"/>
</dbReference>
<organism evidence="4 5">
    <name type="scientific">Castellaniella defragrans</name>
    <name type="common">Alcaligenes defragrans</name>
    <dbReference type="NCBI Taxonomy" id="75697"/>
    <lineage>
        <taxon>Bacteria</taxon>
        <taxon>Pseudomonadati</taxon>
        <taxon>Pseudomonadota</taxon>
        <taxon>Betaproteobacteria</taxon>
        <taxon>Burkholderiales</taxon>
        <taxon>Alcaligenaceae</taxon>
        <taxon>Castellaniella</taxon>
    </lineage>
</organism>
<reference evidence="4 5" key="1">
    <citation type="submission" date="2020-08" db="EMBL/GenBank/DDBJ databases">
        <title>Genomic Encyclopedia of Type Strains, Phase IV (KMG-IV): sequencing the most valuable type-strain genomes for metagenomic binning, comparative biology and taxonomic classification.</title>
        <authorList>
            <person name="Goeker M."/>
        </authorList>
    </citation>
    <scope>NUCLEOTIDE SEQUENCE [LARGE SCALE GENOMIC DNA]</scope>
    <source>
        <strain evidence="4 5">DSM 12141</strain>
    </source>
</reference>
<dbReference type="Pfam" id="PF17939">
    <property type="entry name" value="TetR_C_30"/>
    <property type="match status" value="1"/>
</dbReference>
<dbReference type="EMBL" id="JACHIB010000011">
    <property type="protein sequence ID" value="MBB6083994.1"/>
    <property type="molecule type" value="Genomic_DNA"/>
</dbReference>
<feature type="DNA-binding region" description="H-T-H motif" evidence="2">
    <location>
        <begin position="30"/>
        <end position="49"/>
    </location>
</feature>
<dbReference type="Pfam" id="PF00440">
    <property type="entry name" value="TetR_N"/>
    <property type="match status" value="1"/>
</dbReference>
<dbReference type="InterPro" id="IPR036271">
    <property type="entry name" value="Tet_transcr_reg_TetR-rel_C_sf"/>
</dbReference>
<evidence type="ECO:0000313" key="5">
    <source>
        <dbReference type="Proteomes" id="UP000541136"/>
    </source>
</evidence>
<gene>
    <name evidence="4" type="ORF">HNR28_002039</name>
</gene>
<evidence type="ECO:0000256" key="1">
    <source>
        <dbReference type="ARBA" id="ARBA00023125"/>
    </source>
</evidence>
<evidence type="ECO:0000259" key="3">
    <source>
        <dbReference type="PROSITE" id="PS50977"/>
    </source>
</evidence>
<dbReference type="Gene3D" id="1.10.357.10">
    <property type="entry name" value="Tetracycline Repressor, domain 2"/>
    <property type="match status" value="1"/>
</dbReference>
<dbReference type="Proteomes" id="UP000541136">
    <property type="component" value="Unassembled WGS sequence"/>
</dbReference>
<sequence>MATSRSTLTRDAILDAAERLFAEHGHDNTSMRQITQAAGVNLSAVNYHFGSKDALVEAVFQRRLDALNDERLRILDDLEAKAGGQPLKPSAIVEAYFGPLVRHACSAGAERRAFMPLQSSTMSDPNGAISALFAAERSAVAHRFTRALLASLPGVPETEIVWRFHFMLGATAYAIMGAESSSRAMNLPGDTGNIDAQALLGRLMAFLLGGLRAPLPTGAPLPGVPA</sequence>
<accession>A0A7W9TNQ8</accession>
<dbReference type="PANTHER" id="PTHR30055:SF235">
    <property type="entry name" value="TRANSCRIPTIONAL REGULATORY PROTEIN"/>
    <property type="match status" value="1"/>
</dbReference>
<dbReference type="InterPro" id="IPR001647">
    <property type="entry name" value="HTH_TetR"/>
</dbReference>
<dbReference type="GO" id="GO:0003700">
    <property type="term" value="F:DNA-binding transcription factor activity"/>
    <property type="evidence" value="ECO:0007669"/>
    <property type="project" value="TreeGrafter"/>
</dbReference>
<dbReference type="PROSITE" id="PS50977">
    <property type="entry name" value="HTH_TETR_2"/>
    <property type="match status" value="1"/>
</dbReference>
<comment type="caution">
    <text evidence="4">The sequence shown here is derived from an EMBL/GenBank/DDBJ whole genome shotgun (WGS) entry which is preliminary data.</text>
</comment>
<evidence type="ECO:0000256" key="2">
    <source>
        <dbReference type="PROSITE-ProRule" id="PRU00335"/>
    </source>
</evidence>
<evidence type="ECO:0000313" key="4">
    <source>
        <dbReference type="EMBL" id="MBB6083994.1"/>
    </source>
</evidence>